<name>A0ABW1V508_9BACL</name>
<keyword evidence="3" id="KW-1185">Reference proteome</keyword>
<reference evidence="3" key="1">
    <citation type="journal article" date="2019" name="Int. J. Syst. Evol. Microbiol.">
        <title>The Global Catalogue of Microorganisms (GCM) 10K type strain sequencing project: providing services to taxonomists for standard genome sequencing and annotation.</title>
        <authorList>
            <consortium name="The Broad Institute Genomics Platform"/>
            <consortium name="The Broad Institute Genome Sequencing Center for Infectious Disease"/>
            <person name="Wu L."/>
            <person name="Ma J."/>
        </authorList>
    </citation>
    <scope>NUCLEOTIDE SEQUENCE [LARGE SCALE GENOMIC DNA]</scope>
    <source>
        <strain evidence="3">PCU 280</strain>
    </source>
</reference>
<feature type="chain" id="PRO_5045810829" description="Intracellular proteinase inhibitor BsuPI domain-containing protein" evidence="1">
    <location>
        <begin position="28"/>
        <end position="163"/>
    </location>
</feature>
<accession>A0ABW1V508</accession>
<evidence type="ECO:0000256" key="1">
    <source>
        <dbReference type="SAM" id="SignalP"/>
    </source>
</evidence>
<dbReference type="EMBL" id="JBHSTE010000003">
    <property type="protein sequence ID" value="MFC6333048.1"/>
    <property type="molecule type" value="Genomic_DNA"/>
</dbReference>
<evidence type="ECO:0008006" key="4">
    <source>
        <dbReference type="Google" id="ProtNLM"/>
    </source>
</evidence>
<gene>
    <name evidence="2" type="ORF">ACFP56_10470</name>
</gene>
<evidence type="ECO:0000313" key="3">
    <source>
        <dbReference type="Proteomes" id="UP001596233"/>
    </source>
</evidence>
<comment type="caution">
    <text evidence="2">The sequence shown here is derived from an EMBL/GenBank/DDBJ whole genome shotgun (WGS) entry which is preliminary data.</text>
</comment>
<proteinExistence type="predicted"/>
<feature type="signal peptide" evidence="1">
    <location>
        <begin position="1"/>
        <end position="27"/>
    </location>
</feature>
<dbReference type="RefSeq" id="WP_379234100.1">
    <property type="nucleotide sequence ID" value="NZ_JBHSTE010000003.1"/>
</dbReference>
<protein>
    <recommendedName>
        <fullName evidence="4">Intracellular proteinase inhibitor BsuPI domain-containing protein</fullName>
    </recommendedName>
</protein>
<organism evidence="2 3">
    <name type="scientific">Paenibacillus septentrionalis</name>
    <dbReference type="NCBI Taxonomy" id="429342"/>
    <lineage>
        <taxon>Bacteria</taxon>
        <taxon>Bacillati</taxon>
        <taxon>Bacillota</taxon>
        <taxon>Bacilli</taxon>
        <taxon>Bacillales</taxon>
        <taxon>Paenibacillaceae</taxon>
        <taxon>Paenibacillus</taxon>
    </lineage>
</organism>
<dbReference type="Proteomes" id="UP001596233">
    <property type="component" value="Unassembled WGS sequence"/>
</dbReference>
<evidence type="ECO:0000313" key="2">
    <source>
        <dbReference type="EMBL" id="MFC6333048.1"/>
    </source>
</evidence>
<dbReference type="PROSITE" id="PS51257">
    <property type="entry name" value="PROKAR_LIPOPROTEIN"/>
    <property type="match status" value="1"/>
</dbReference>
<keyword evidence="1" id="KW-0732">Signal</keyword>
<sequence>MMRRSALRIFMVVILLTVSTGCSINIADDYPSEDSFELKLILSQEDIKAEQEFEVRATFENKSSSNFEVLRSRNLILIQSYNTEANKITIDGVEGEVSLVLDGIDMPGTPDTIKGLAIYEESKKLKLERGIYKIIAAAPLQIKVKGEYKDYRIYAEPIMIEVK</sequence>